<evidence type="ECO:0000313" key="6">
    <source>
        <dbReference type="EMBL" id="QRZ12465.1"/>
    </source>
</evidence>
<dbReference type="Proteomes" id="UP000663629">
    <property type="component" value="Chromosome 1"/>
</dbReference>
<evidence type="ECO:0000313" key="7">
    <source>
        <dbReference type="Proteomes" id="UP000663629"/>
    </source>
</evidence>
<dbReference type="InterPro" id="IPR028939">
    <property type="entry name" value="P5C_Rdtase_cat_N"/>
</dbReference>
<dbReference type="InterPro" id="IPR029036">
    <property type="entry name" value="P5CR_dimer"/>
</dbReference>
<keyword evidence="2" id="KW-0521">NADP</keyword>
<dbReference type="SUPFAM" id="SSF48179">
    <property type="entry name" value="6-phosphogluconate dehydrogenase C-terminal domain-like"/>
    <property type="match status" value="1"/>
</dbReference>
<proteinExistence type="inferred from homology"/>
<protein>
    <submittedName>
        <fullName evidence="6">NAD(P)-binding domain-containing protein</fullName>
    </submittedName>
</protein>
<name>A0ABX7JE33_9RHOB</name>
<reference evidence="6 7" key="1">
    <citation type="submission" date="2021-02" db="EMBL/GenBank/DDBJ databases">
        <title>Paracoccus methylovroum sp.nov., a new methanol and methylamine utilizing methylotrophic denitrifer.</title>
        <authorList>
            <person name="Timsy T."/>
            <person name="Behrendt U."/>
            <person name="Ulrich A."/>
            <person name="Spanner T."/>
            <person name="Foesel B.U."/>
            <person name="Horn M.A."/>
            <person name="Kolb S."/>
        </authorList>
    </citation>
    <scope>NUCLEOTIDE SEQUENCE [LARGE SCALE GENOMIC DNA]</scope>
    <source>
        <strain evidence="6 7">H4-D09</strain>
    </source>
</reference>
<gene>
    <name evidence="6" type="ORF">JWJ88_07515</name>
</gene>
<dbReference type="InterPro" id="IPR036291">
    <property type="entry name" value="NAD(P)-bd_dom_sf"/>
</dbReference>
<comment type="similarity">
    <text evidence="1">Belongs to the pyrroline-5-carboxylate reductase family.</text>
</comment>
<accession>A0ABX7JE33</accession>
<dbReference type="EMBL" id="CP070368">
    <property type="protein sequence ID" value="QRZ12465.1"/>
    <property type="molecule type" value="Genomic_DNA"/>
</dbReference>
<evidence type="ECO:0000256" key="1">
    <source>
        <dbReference type="ARBA" id="ARBA00005525"/>
    </source>
</evidence>
<dbReference type="Pfam" id="PF03807">
    <property type="entry name" value="F420_oxidored"/>
    <property type="match status" value="1"/>
</dbReference>
<dbReference type="PANTHER" id="PTHR11645">
    <property type="entry name" value="PYRROLINE-5-CARBOXYLATE REDUCTASE"/>
    <property type="match status" value="1"/>
</dbReference>
<dbReference type="PANTHER" id="PTHR11645:SF0">
    <property type="entry name" value="PYRROLINE-5-CARBOXYLATE REDUCTASE 3"/>
    <property type="match status" value="1"/>
</dbReference>
<keyword evidence="7" id="KW-1185">Reference proteome</keyword>
<evidence type="ECO:0000259" key="4">
    <source>
        <dbReference type="Pfam" id="PF03807"/>
    </source>
</evidence>
<dbReference type="RefSeq" id="WP_205293498.1">
    <property type="nucleotide sequence ID" value="NZ_CP070368.1"/>
</dbReference>
<dbReference type="Gene3D" id="1.10.3730.10">
    <property type="entry name" value="ProC C-terminal domain-like"/>
    <property type="match status" value="1"/>
</dbReference>
<feature type="domain" description="Pyrroline-5-carboxylate reductase dimerisation" evidence="5">
    <location>
        <begin position="154"/>
        <end position="256"/>
    </location>
</feature>
<organism evidence="6 7">
    <name type="scientific">Paracoccus methylovorus</name>
    <dbReference type="NCBI Taxonomy" id="2812658"/>
    <lineage>
        <taxon>Bacteria</taxon>
        <taxon>Pseudomonadati</taxon>
        <taxon>Pseudomonadota</taxon>
        <taxon>Alphaproteobacteria</taxon>
        <taxon>Rhodobacterales</taxon>
        <taxon>Paracoccaceae</taxon>
        <taxon>Paracoccus</taxon>
    </lineage>
</organism>
<dbReference type="Gene3D" id="3.40.50.720">
    <property type="entry name" value="NAD(P)-binding Rossmann-like Domain"/>
    <property type="match status" value="1"/>
</dbReference>
<evidence type="ECO:0000256" key="2">
    <source>
        <dbReference type="ARBA" id="ARBA00022857"/>
    </source>
</evidence>
<dbReference type="SUPFAM" id="SSF51735">
    <property type="entry name" value="NAD(P)-binding Rossmann-fold domains"/>
    <property type="match status" value="1"/>
</dbReference>
<dbReference type="Pfam" id="PF14748">
    <property type="entry name" value="P5CR_dimer"/>
    <property type="match status" value="1"/>
</dbReference>
<evidence type="ECO:0000256" key="3">
    <source>
        <dbReference type="ARBA" id="ARBA00023002"/>
    </source>
</evidence>
<dbReference type="PIRSF" id="PIRSF000193">
    <property type="entry name" value="Pyrrol-5-carb_rd"/>
    <property type="match status" value="1"/>
</dbReference>
<dbReference type="InterPro" id="IPR000304">
    <property type="entry name" value="Pyrroline-COOH_reductase"/>
</dbReference>
<evidence type="ECO:0000259" key="5">
    <source>
        <dbReference type="Pfam" id="PF14748"/>
    </source>
</evidence>
<dbReference type="InterPro" id="IPR008927">
    <property type="entry name" value="6-PGluconate_DH-like_C_sf"/>
</dbReference>
<keyword evidence="3" id="KW-0560">Oxidoreductase</keyword>
<feature type="domain" description="Pyrroline-5-carboxylate reductase catalytic N-terminal" evidence="4">
    <location>
        <begin position="2"/>
        <end position="93"/>
    </location>
</feature>
<sequence length="267" mass="28013">MRVGIIGANGWLGAILGRRLLDSGVVTPDRLAVLTRDARSQPLYSGYAGVTWARDADDIVARCDVIVVSVRPHDWEDVILAAPGRLLISFMAGITLSDLAQTGARCARAMPNAAAELGKSYTPWIGDGLVTAGDAATLENVLSVLGSVERLHDEAHLELMAAVPGSGSAYPALMAQAMLDWLTQAGVAPETACRAVEGVICNAAQLLEGRIAQACQVLHDYRDYRGMTAAGLDAADAAGFSSSMRIALDAAVERGRMLRRQPAGGTS</sequence>